<evidence type="ECO:0000313" key="2">
    <source>
        <dbReference type="Proteomes" id="UP001270004"/>
    </source>
</evidence>
<dbReference type="EMBL" id="JAWWZK010000062">
    <property type="protein sequence ID" value="MDX5038779.1"/>
    <property type="molecule type" value="Genomic_DNA"/>
</dbReference>
<dbReference type="Proteomes" id="UP001270004">
    <property type="component" value="Unassembled WGS sequence"/>
</dbReference>
<accession>A0AAW9DJ00</accession>
<name>A0AAW9DJ00_STRSU</name>
<organism evidence="1 2">
    <name type="scientific">Streptococcus suis</name>
    <dbReference type="NCBI Taxonomy" id="1307"/>
    <lineage>
        <taxon>Bacteria</taxon>
        <taxon>Bacillati</taxon>
        <taxon>Bacillota</taxon>
        <taxon>Bacilli</taxon>
        <taxon>Lactobacillales</taxon>
        <taxon>Streptococcaceae</taxon>
        <taxon>Streptococcus</taxon>
    </lineage>
</organism>
<reference evidence="1" key="1">
    <citation type="submission" date="2023-11" db="EMBL/GenBank/DDBJ databases">
        <title>Antimicrobial resistance in invasive Streptococcus suis isolated in Spain and the associated genetic mechanisms.</title>
        <authorList>
            <person name="Uruen C."/>
            <person name="Arenas J.A."/>
        </authorList>
    </citation>
    <scope>NUCLEOTIDE SEQUENCE</scope>
    <source>
        <strain evidence="1">Ss_70</strain>
    </source>
</reference>
<evidence type="ECO:0000313" key="1">
    <source>
        <dbReference type="EMBL" id="MDX5038779.1"/>
    </source>
</evidence>
<comment type="caution">
    <text evidence="1">The sequence shown here is derived from an EMBL/GenBank/DDBJ whole genome shotgun (WGS) entry which is preliminary data.</text>
</comment>
<gene>
    <name evidence="1" type="ORF">SHY70_10940</name>
</gene>
<protein>
    <submittedName>
        <fullName evidence="1">Uncharacterized protein</fullName>
    </submittedName>
</protein>
<proteinExistence type="predicted"/>
<dbReference type="AlphaFoldDB" id="A0AAW9DJ00"/>
<feature type="non-terminal residue" evidence="1">
    <location>
        <position position="103"/>
    </location>
</feature>
<sequence>MAKKRGTGRIIKIYNNYGIISSSSFNKEGIEEEFPFQITKDMILEEDGVTYVNYFEYVSFSLNNADGIRRQGRIIEAIEIQGQGELLRQLRQLPNQNYVRDTI</sequence>